<feature type="domain" description="Pyruvate phosphate dikinase AMP/ATP-binding" evidence="12">
    <location>
        <begin position="262"/>
        <end position="385"/>
    </location>
</feature>
<dbReference type="InterPro" id="IPR008279">
    <property type="entry name" value="PEP-util_enz_mobile_dom"/>
</dbReference>
<evidence type="ECO:0000256" key="2">
    <source>
        <dbReference type="ARBA" id="ARBA00022516"/>
    </source>
</evidence>
<dbReference type="InterPro" id="IPR051549">
    <property type="entry name" value="PEP_Utilizing_Enz"/>
</dbReference>
<dbReference type="eggNOG" id="COG3848">
    <property type="taxonomic scope" value="Bacteria"/>
</dbReference>
<evidence type="ECO:0000256" key="10">
    <source>
        <dbReference type="SAM" id="Phobius"/>
    </source>
</evidence>
<evidence type="ECO:0000256" key="4">
    <source>
        <dbReference type="ARBA" id="ARBA00022692"/>
    </source>
</evidence>
<evidence type="ECO:0000256" key="5">
    <source>
        <dbReference type="ARBA" id="ARBA00022989"/>
    </source>
</evidence>
<dbReference type="InterPro" id="IPR002192">
    <property type="entry name" value="PPDK_AMP/ATP-bd"/>
</dbReference>
<accession>K9YPF7</accession>
<feature type="transmembrane region" description="Helical" evidence="10">
    <location>
        <begin position="6"/>
        <end position="28"/>
    </location>
</feature>
<dbReference type="Gene3D" id="3.30.1490.20">
    <property type="entry name" value="ATP-grasp fold, A domain"/>
    <property type="match status" value="1"/>
</dbReference>
<evidence type="ECO:0000256" key="1">
    <source>
        <dbReference type="ARBA" id="ARBA00022475"/>
    </source>
</evidence>
<evidence type="ECO:0000313" key="13">
    <source>
        <dbReference type="EMBL" id="AFZ48749.1"/>
    </source>
</evidence>
<dbReference type="AlphaFoldDB" id="K9YPF7"/>
<proteinExistence type="predicted"/>
<evidence type="ECO:0000313" key="14">
    <source>
        <dbReference type="Proteomes" id="UP000010483"/>
    </source>
</evidence>
<dbReference type="SUPFAM" id="SSF56059">
    <property type="entry name" value="Glutathione synthetase ATP-binding domain-like"/>
    <property type="match status" value="1"/>
</dbReference>
<keyword evidence="14" id="KW-1185">Reference proteome</keyword>
<dbReference type="Pfam" id="PF00391">
    <property type="entry name" value="PEP-utilizers"/>
    <property type="match status" value="1"/>
</dbReference>
<dbReference type="Pfam" id="PF02660">
    <property type="entry name" value="G3P_acyltransf"/>
    <property type="match status" value="1"/>
</dbReference>
<dbReference type="HOGENOM" id="CLU_005950_0_0_3"/>
<dbReference type="BioCyc" id="CSTA292563:G1353-2813-MONOMER"/>
<keyword evidence="13" id="KW-0670">Pyruvate</keyword>
<dbReference type="PANTHER" id="PTHR43615:SF1">
    <property type="entry name" value="PPDK_N DOMAIN-CONTAINING PROTEIN"/>
    <property type="match status" value="1"/>
</dbReference>
<evidence type="ECO:0000256" key="8">
    <source>
        <dbReference type="ARBA" id="ARBA00023209"/>
    </source>
</evidence>
<keyword evidence="1" id="KW-1003">Cell membrane</keyword>
<dbReference type="PANTHER" id="PTHR43615">
    <property type="entry name" value="PHOSPHOENOLPYRUVATE SYNTHASE-RELATED"/>
    <property type="match status" value="1"/>
</dbReference>
<dbReference type="eggNOG" id="COG0574">
    <property type="taxonomic scope" value="Bacteria"/>
</dbReference>
<evidence type="ECO:0000256" key="9">
    <source>
        <dbReference type="ARBA" id="ARBA00023264"/>
    </source>
</evidence>
<dbReference type="SMART" id="SM01207">
    <property type="entry name" value="G3P_acyltransf"/>
    <property type="match status" value="1"/>
</dbReference>
<evidence type="ECO:0000256" key="3">
    <source>
        <dbReference type="ARBA" id="ARBA00022679"/>
    </source>
</evidence>
<organism evidence="13 14">
    <name type="scientific">Cyanobacterium stanieri (strain ATCC 29140 / PCC 7202)</name>
    <dbReference type="NCBI Taxonomy" id="292563"/>
    <lineage>
        <taxon>Bacteria</taxon>
        <taxon>Bacillati</taxon>
        <taxon>Cyanobacteriota</taxon>
        <taxon>Cyanophyceae</taxon>
        <taxon>Oscillatoriophycideae</taxon>
        <taxon>Chroococcales</taxon>
        <taxon>Geminocystaceae</taxon>
        <taxon>Cyanobacterium</taxon>
    </lineage>
</organism>
<keyword evidence="7 10" id="KW-0472">Membrane</keyword>
<feature type="transmembrane region" description="Helical" evidence="10">
    <location>
        <begin position="111"/>
        <end position="133"/>
    </location>
</feature>
<dbReference type="eggNOG" id="COG0344">
    <property type="taxonomic scope" value="Bacteria"/>
</dbReference>
<dbReference type="InterPro" id="IPR036637">
    <property type="entry name" value="Phosphohistidine_dom_sf"/>
</dbReference>
<dbReference type="InterPro" id="IPR013815">
    <property type="entry name" value="ATP_grasp_subdomain_1"/>
</dbReference>
<sequence>MTEIWGAIIVFVVSPIVGAIPLVDWFTYAVSGKELKKLGTGNVSVSAAFYHGGRVAGILAVLSEAGKGIGVVLMTRAFFPLGSSWEIMALIALVMGRYWVGKGAGTTNVTWGIVAHNPVAGLLIFLLGGISFTIFRSRQAGKIGVLGLMVVVLAAQNINSPEYIFVTIGLASLLLWIYSQMSDDLDLNPANVDQKSSKVFRFFRGDSGVISLSAKLDAQKVGGKAANLSLLKQWGYNVPDGWVIQAGDDLDTFCVFANPSVDNPLVVRSSALDEDSLTVSAAGIYESYLDITDIPTLKQRIIDCLASYHSAIALNYRQNRGTEEKSLLVIVQKQIKGEFSGVAFSRNPVNQLDDCICIEAVAGNTNQVVSGEVTPEQYQIYLPDEALKGEGEIPASVLFSVAKISREIEKAHKNVPQDIEWSYDGQTLWILQTRPISTLHPLWTRKIAAEVIPGTIRPLPWSINRPLTCGVWGQIFTIVLGDKAKDLDFTETATLHYHHAYFNATLLGEIFLLMGLPPESLEFLTRGAKFSKPPLASTLKNLPGLWRLINKEWTLVKDFHARGDRTFNPLLDELEEINPQELNNQELLTRIDHILEGLKIATYFNILAPLSFAIRQKLLKVSPQDLDSQNVAEIKSVEELKQIAIDTRNLFSGIQLQELDPENYPSFFANLAELSDGSSVIQRLNQWLEKYGYLSEVITDISVPRWSENHRTMKTMFAQFVADTRIKNSPTIAPKKQTWKQKVVQKRYDLKGEIAEIYNRLLAYLRYSFVSLGNNLEKQQIIAEKNDIFFLKIEEIKQIIKEKPDQENIINLIKKRQQKWQEDTEIKTIPYLIYGNSPQINIDNNITPKHSQNQLKGIPASMGIIEGKVKIVRTLNQNTKIDKNTIIVVPYTDVSWSLILAQAGGLIAEVGGQLSHGAIIAREYGIPAVMDIPHATRILRNNQTVRLDGQKGIVEIL</sequence>
<protein>
    <submittedName>
        <fullName evidence="13">Pyruvate phosphate dikinase PEP/pyruvate-binding protein</fullName>
    </submittedName>
</protein>
<dbReference type="PATRIC" id="fig|292563.3.peg.2927"/>
<keyword evidence="9" id="KW-1208">Phospholipid metabolism</keyword>
<dbReference type="SUPFAM" id="SSF52009">
    <property type="entry name" value="Phosphohistidine domain"/>
    <property type="match status" value="1"/>
</dbReference>
<dbReference type="Gene3D" id="3.30.470.20">
    <property type="entry name" value="ATP-grasp fold, B domain"/>
    <property type="match status" value="1"/>
</dbReference>
<reference evidence="14" key="1">
    <citation type="journal article" date="2013" name="Proc. Natl. Acad. Sci. U.S.A.">
        <title>Improving the coverage of the cyanobacterial phylum using diversity-driven genome sequencing.</title>
        <authorList>
            <person name="Shih P.M."/>
            <person name="Wu D."/>
            <person name="Latifi A."/>
            <person name="Axen S.D."/>
            <person name="Fewer D.P."/>
            <person name="Talla E."/>
            <person name="Calteau A."/>
            <person name="Cai F."/>
            <person name="Tandeau de Marsac N."/>
            <person name="Rippka R."/>
            <person name="Herdman M."/>
            <person name="Sivonen K."/>
            <person name="Coursin T."/>
            <person name="Laurent T."/>
            <person name="Goodwin L."/>
            <person name="Nolan M."/>
            <person name="Davenport K.W."/>
            <person name="Han C.S."/>
            <person name="Rubin E.M."/>
            <person name="Eisen J.A."/>
            <person name="Woyke T."/>
            <person name="Gugger M."/>
            <person name="Kerfeld C.A."/>
        </authorList>
    </citation>
    <scope>NUCLEOTIDE SEQUENCE [LARGE SCALE GENOMIC DNA]</scope>
    <source>
        <strain evidence="14">ATCC 29140 / PCC 7202</strain>
    </source>
</reference>
<dbReference type="GO" id="GO:0005524">
    <property type="term" value="F:ATP binding"/>
    <property type="evidence" value="ECO:0007669"/>
    <property type="project" value="InterPro"/>
</dbReference>
<keyword evidence="3" id="KW-0808">Transferase</keyword>
<evidence type="ECO:0000256" key="7">
    <source>
        <dbReference type="ARBA" id="ARBA00023136"/>
    </source>
</evidence>
<keyword evidence="4 10" id="KW-0812">Transmembrane</keyword>
<evidence type="ECO:0000256" key="6">
    <source>
        <dbReference type="ARBA" id="ARBA00023098"/>
    </source>
</evidence>
<keyword evidence="8" id="KW-0594">Phospholipid biosynthesis</keyword>
<dbReference type="Pfam" id="PF01326">
    <property type="entry name" value="PPDK_N"/>
    <property type="match status" value="2"/>
</dbReference>
<keyword evidence="2" id="KW-0444">Lipid biosynthesis</keyword>
<dbReference type="EMBL" id="CP003940">
    <property type="protein sequence ID" value="AFZ48749.1"/>
    <property type="molecule type" value="Genomic_DNA"/>
</dbReference>
<keyword evidence="6" id="KW-0443">Lipid metabolism</keyword>
<dbReference type="GO" id="GO:0005886">
    <property type="term" value="C:plasma membrane"/>
    <property type="evidence" value="ECO:0007669"/>
    <property type="project" value="InterPro"/>
</dbReference>
<feature type="domain" description="PEP-utilising enzyme mobile" evidence="11">
    <location>
        <begin position="882"/>
        <end position="952"/>
    </location>
</feature>
<feature type="domain" description="Pyruvate phosphate dikinase AMP/ATP-binding" evidence="12">
    <location>
        <begin position="399"/>
        <end position="439"/>
    </location>
</feature>
<dbReference type="GO" id="GO:0008654">
    <property type="term" value="P:phospholipid biosynthetic process"/>
    <property type="evidence" value="ECO:0007669"/>
    <property type="project" value="UniProtKB-KW"/>
</dbReference>
<dbReference type="GO" id="GO:0043772">
    <property type="term" value="F:acyl-phosphate glycerol-3-phosphate acyltransferase activity"/>
    <property type="evidence" value="ECO:0007669"/>
    <property type="project" value="InterPro"/>
</dbReference>
<dbReference type="STRING" id="292563.Cyast_2807"/>
<dbReference type="Gene3D" id="3.50.30.10">
    <property type="entry name" value="Phosphohistidine domain"/>
    <property type="match status" value="1"/>
</dbReference>
<gene>
    <name evidence="13" type="ordered locus">Cyast_2807</name>
</gene>
<evidence type="ECO:0000259" key="12">
    <source>
        <dbReference type="Pfam" id="PF01326"/>
    </source>
</evidence>
<dbReference type="KEGG" id="csn:Cyast_2807"/>
<evidence type="ECO:0000259" key="11">
    <source>
        <dbReference type="Pfam" id="PF00391"/>
    </source>
</evidence>
<name>K9YPF7_CYASC</name>
<dbReference type="Proteomes" id="UP000010483">
    <property type="component" value="Chromosome"/>
</dbReference>
<feature type="transmembrane region" description="Helical" evidence="10">
    <location>
        <begin position="77"/>
        <end position="99"/>
    </location>
</feature>
<dbReference type="InterPro" id="IPR003811">
    <property type="entry name" value="G3P_acylTferase_PlsY"/>
</dbReference>
<keyword evidence="5 10" id="KW-1133">Transmembrane helix</keyword>
<dbReference type="GO" id="GO:0016301">
    <property type="term" value="F:kinase activity"/>
    <property type="evidence" value="ECO:0007669"/>
    <property type="project" value="InterPro"/>
</dbReference>